<keyword evidence="2" id="KW-1185">Reference proteome</keyword>
<dbReference type="KEGG" id="blac:94347090"/>
<comment type="caution">
    <text evidence="1">The sequence shown here is derived from an EMBL/GenBank/DDBJ whole genome shotgun (WGS) entry which is preliminary data.</text>
</comment>
<name>A0A976ILG4_BRELC</name>
<dbReference type="Proteomes" id="UP000294530">
    <property type="component" value="Unassembled WGS sequence"/>
</dbReference>
<gene>
    <name evidence="1" type="ORF">CCR75_003322</name>
</gene>
<sequence length="61" mass="7407">MCRRMKMRYGLFIFRLLYVIIKNIAKLSATKKPTQRNRVVKTRRQRAVEVATYKDWFIVSL</sequence>
<protein>
    <submittedName>
        <fullName evidence="1">Uncharacterized protein</fullName>
    </submittedName>
</protein>
<accession>A0A976ILG4</accession>
<proteinExistence type="predicted"/>
<dbReference type="RefSeq" id="XP_067823478.1">
    <property type="nucleotide sequence ID" value="XM_067961419.1"/>
</dbReference>
<evidence type="ECO:0000313" key="1">
    <source>
        <dbReference type="EMBL" id="TDH73980.1"/>
    </source>
</evidence>
<evidence type="ECO:0000313" key="2">
    <source>
        <dbReference type="Proteomes" id="UP000294530"/>
    </source>
</evidence>
<reference evidence="1 2" key="1">
    <citation type="journal article" date="2021" name="Genome Biol.">
        <title>AFLAP: assembly-free linkage analysis pipeline using k-mers from genome sequencing data.</title>
        <authorList>
            <person name="Fletcher K."/>
            <person name="Zhang L."/>
            <person name="Gil J."/>
            <person name="Han R."/>
            <person name="Cavanaugh K."/>
            <person name="Michelmore R."/>
        </authorList>
    </citation>
    <scope>NUCLEOTIDE SEQUENCE [LARGE SCALE GENOMIC DNA]</scope>
    <source>
        <strain evidence="1 2">SF5</strain>
    </source>
</reference>
<organism evidence="1 2">
    <name type="scientific">Bremia lactucae</name>
    <name type="common">Lettuce downy mildew</name>
    <dbReference type="NCBI Taxonomy" id="4779"/>
    <lineage>
        <taxon>Eukaryota</taxon>
        <taxon>Sar</taxon>
        <taxon>Stramenopiles</taxon>
        <taxon>Oomycota</taxon>
        <taxon>Peronosporomycetes</taxon>
        <taxon>Peronosporales</taxon>
        <taxon>Peronosporaceae</taxon>
        <taxon>Bremia</taxon>
    </lineage>
</organism>
<dbReference type="GeneID" id="94347090"/>
<dbReference type="AlphaFoldDB" id="A0A976ILG4"/>
<dbReference type="EMBL" id="SHOA02000028">
    <property type="protein sequence ID" value="TDH73980.1"/>
    <property type="molecule type" value="Genomic_DNA"/>
</dbReference>